<dbReference type="GO" id="GO:0030976">
    <property type="term" value="F:thiamine pyrophosphate binding"/>
    <property type="evidence" value="ECO:0007669"/>
    <property type="project" value="InterPro"/>
</dbReference>
<gene>
    <name evidence="14" type="primary">ipdC</name>
    <name evidence="14" type="ORF">C0630_00850</name>
</gene>
<dbReference type="InterPro" id="IPR012001">
    <property type="entry name" value="Thiamin_PyroP_enz_TPP-bd_dom"/>
</dbReference>
<evidence type="ECO:0000256" key="3">
    <source>
        <dbReference type="ARBA" id="ARBA00007812"/>
    </source>
</evidence>
<evidence type="ECO:0000256" key="7">
    <source>
        <dbReference type="ARBA" id="ARBA00023052"/>
    </source>
</evidence>
<dbReference type="RefSeq" id="WP_029132598.1">
    <property type="nucleotide sequence ID" value="NZ_CAXXYC010000003.1"/>
</dbReference>
<dbReference type="InterPro" id="IPR011766">
    <property type="entry name" value="TPP_enzyme_TPP-bd"/>
</dbReference>
<comment type="cofactor">
    <cofactor evidence="1">
        <name>a metal cation</name>
        <dbReference type="ChEBI" id="CHEBI:25213"/>
    </cofactor>
</comment>
<keyword evidence="8" id="KW-0456">Lyase</keyword>
<dbReference type="GO" id="GO:0005829">
    <property type="term" value="C:cytosol"/>
    <property type="evidence" value="ECO:0007669"/>
    <property type="project" value="TreeGrafter"/>
</dbReference>
<feature type="domain" description="Thiamine pyrophosphate enzyme N-terminal TPP-binding" evidence="13">
    <location>
        <begin position="1"/>
        <end position="112"/>
    </location>
</feature>
<dbReference type="PANTHER" id="PTHR43452:SF30">
    <property type="entry name" value="PYRUVATE DECARBOXYLASE ISOZYME 1-RELATED"/>
    <property type="match status" value="1"/>
</dbReference>
<name>A0A2N6D1U6_9GAMM</name>
<keyword evidence="14" id="KW-0670">Pyruvate</keyword>
<dbReference type="AlphaFoldDB" id="A0A2N6D1U6"/>
<dbReference type="InterPro" id="IPR012000">
    <property type="entry name" value="Thiamin_PyroP_enz_cen_dom"/>
</dbReference>
<proteinExistence type="inferred from homology"/>
<evidence type="ECO:0000259" key="13">
    <source>
        <dbReference type="Pfam" id="PF02776"/>
    </source>
</evidence>
<dbReference type="CDD" id="cd07038">
    <property type="entry name" value="TPP_PYR_PDC_IPDC_like"/>
    <property type="match status" value="1"/>
</dbReference>
<dbReference type="Pfam" id="PF02776">
    <property type="entry name" value="TPP_enzyme_N"/>
    <property type="match status" value="1"/>
</dbReference>
<feature type="binding site" evidence="9">
    <location>
        <position position="426"/>
    </location>
    <ligand>
        <name>Mg(2+)</name>
        <dbReference type="ChEBI" id="CHEBI:18420"/>
    </ligand>
</feature>
<feature type="binding site" evidence="9">
    <location>
        <position position="453"/>
    </location>
    <ligand>
        <name>Mg(2+)</name>
        <dbReference type="ChEBI" id="CHEBI:18420"/>
    </ligand>
</feature>
<accession>A0A2N6D1U6</accession>
<evidence type="ECO:0000256" key="9">
    <source>
        <dbReference type="PIRSR" id="PIRSR036565-2"/>
    </source>
</evidence>
<dbReference type="InterPro" id="IPR047213">
    <property type="entry name" value="TPP_PYR_PDC_IPDC-like"/>
</dbReference>
<dbReference type="SUPFAM" id="SSF52467">
    <property type="entry name" value="DHS-like NAD/FAD-binding domain"/>
    <property type="match status" value="1"/>
</dbReference>
<dbReference type="NCBIfam" id="TIGR03394">
    <property type="entry name" value="indol_phenyl_DC"/>
    <property type="match status" value="1"/>
</dbReference>
<keyword evidence="6 9" id="KW-0460">Magnesium</keyword>
<comment type="cofactor">
    <cofactor evidence="2">
        <name>thiamine diphosphate</name>
        <dbReference type="ChEBI" id="CHEBI:58937"/>
    </cofactor>
</comment>
<dbReference type="GO" id="GO:0000287">
    <property type="term" value="F:magnesium ion binding"/>
    <property type="evidence" value="ECO:0007669"/>
    <property type="project" value="InterPro"/>
</dbReference>
<dbReference type="InterPro" id="IPR029035">
    <property type="entry name" value="DHS-like_NAD/FAD-binding_dom"/>
</dbReference>
<evidence type="ECO:0000256" key="2">
    <source>
        <dbReference type="ARBA" id="ARBA00001964"/>
    </source>
</evidence>
<dbReference type="Pfam" id="PF00205">
    <property type="entry name" value="TPP_enzyme_M"/>
    <property type="match status" value="1"/>
</dbReference>
<dbReference type="GO" id="GO:0047434">
    <property type="term" value="F:indolepyruvate decarboxylase activity"/>
    <property type="evidence" value="ECO:0007669"/>
    <property type="project" value="InterPro"/>
</dbReference>
<comment type="caution">
    <text evidence="14">The sequence shown here is derived from an EMBL/GenBank/DDBJ whole genome shotgun (WGS) entry which is preliminary data.</text>
</comment>
<protein>
    <submittedName>
        <fullName evidence="14">Indolepyruvate/phenylpyruvate decarboxylase</fullName>
    </submittedName>
</protein>
<dbReference type="Pfam" id="PF02775">
    <property type="entry name" value="TPP_enzyme_C"/>
    <property type="match status" value="1"/>
</dbReference>
<evidence type="ECO:0000259" key="12">
    <source>
        <dbReference type="Pfam" id="PF02775"/>
    </source>
</evidence>
<evidence type="ECO:0000313" key="15">
    <source>
        <dbReference type="Proteomes" id="UP000235015"/>
    </source>
</evidence>
<comment type="similarity">
    <text evidence="3 10">Belongs to the TPP enzyme family.</text>
</comment>
<evidence type="ECO:0000256" key="1">
    <source>
        <dbReference type="ARBA" id="ARBA00001920"/>
    </source>
</evidence>
<feature type="domain" description="Thiamine pyrophosphate enzyme TPP-binding" evidence="12">
    <location>
        <begin position="378"/>
        <end position="514"/>
    </location>
</feature>
<keyword evidence="4 9" id="KW-0479">Metal-binding</keyword>
<dbReference type="Gene3D" id="3.40.50.1220">
    <property type="entry name" value="TPP-binding domain"/>
    <property type="match status" value="1"/>
</dbReference>
<evidence type="ECO:0000256" key="8">
    <source>
        <dbReference type="ARBA" id="ARBA00023239"/>
    </source>
</evidence>
<keyword evidence="5" id="KW-0210">Decarboxylase</keyword>
<sequence>MTLAEALLDGLKRHGAEEIFGIPGDFALPFFKVIEQSGILPFFTLSHEPGVGFAADAAGRCRGSLGVAVVTYGAGAFNMVNSVACAYAEKSPLVVISGAPGIAEKQGDLLLHHQVKTLGSQFEVFKEFTCDQVVLDDPRNAPEKIARVLRNCLEQSRPVYIEFPRDLVNAACDAVPLLEPSVADPQALAACAEDILTRITAAERPVILAGVEVRRYGLEQKVAELSRRLNLPVATSFMGRGLFSKSDCPLIGSYIGMAGDAAVCEAVEESDQLLMLGVIVCDTNFGVSAKRLDIRHTVNASDREVQVGYHGYRGLSLSELVDELLCQTESNANHATPVKPDYPRGLEADASPVVPTDIARAVNDLFDRHGPMPIASDIGDCLFTAMDMDNTQLVAPGYYATMGFGVPAGLGLQAATGQRPIILVGDGAFQMTGWELGNCRRYGWDPIVLLFNNSCWGMLATFQPESRFNQLDDWHFADMCGPLGGDGVRVNNRAELQAALEQAVATRGRFQLIEIMLAPDARSATLQQFIEAQGRRTGMRPG</sequence>
<dbReference type="PIRSF" id="PIRSF036565">
    <property type="entry name" value="Pyruvt_ip_decrb"/>
    <property type="match status" value="1"/>
</dbReference>
<dbReference type="EMBL" id="PKUN01000001">
    <property type="protein sequence ID" value="PLX63674.1"/>
    <property type="molecule type" value="Genomic_DNA"/>
</dbReference>
<evidence type="ECO:0000256" key="10">
    <source>
        <dbReference type="RuleBase" id="RU362132"/>
    </source>
</evidence>
<dbReference type="GO" id="GO:0004737">
    <property type="term" value="F:pyruvate decarboxylase activity"/>
    <property type="evidence" value="ECO:0007669"/>
    <property type="project" value="TreeGrafter"/>
</dbReference>
<dbReference type="GO" id="GO:0000949">
    <property type="term" value="P:aromatic amino acid family catabolic process to alcohol via Ehrlich pathway"/>
    <property type="evidence" value="ECO:0007669"/>
    <property type="project" value="TreeGrafter"/>
</dbReference>
<dbReference type="SUPFAM" id="SSF52518">
    <property type="entry name" value="Thiamin diphosphate-binding fold (THDP-binding)"/>
    <property type="match status" value="2"/>
</dbReference>
<feature type="domain" description="Thiamine pyrophosphate enzyme central" evidence="11">
    <location>
        <begin position="193"/>
        <end position="286"/>
    </location>
</feature>
<evidence type="ECO:0000256" key="6">
    <source>
        <dbReference type="ARBA" id="ARBA00022842"/>
    </source>
</evidence>
<dbReference type="PANTHER" id="PTHR43452">
    <property type="entry name" value="PYRUVATE DECARBOXYLASE"/>
    <property type="match status" value="1"/>
</dbReference>
<dbReference type="InterPro" id="IPR029061">
    <property type="entry name" value="THDP-binding"/>
</dbReference>
<dbReference type="InterPro" id="IPR017765">
    <property type="entry name" value="IPDC"/>
</dbReference>
<dbReference type="STRING" id="1111735.GCA_000428045_03288"/>
<organism evidence="14 15">
    <name type="scientific">Sedimenticola selenatireducens</name>
    <dbReference type="NCBI Taxonomy" id="191960"/>
    <lineage>
        <taxon>Bacteria</taxon>
        <taxon>Pseudomonadati</taxon>
        <taxon>Pseudomonadota</taxon>
        <taxon>Gammaproteobacteria</taxon>
        <taxon>Chromatiales</taxon>
        <taxon>Sedimenticolaceae</taxon>
        <taxon>Sedimenticola</taxon>
    </lineage>
</organism>
<evidence type="ECO:0000313" key="14">
    <source>
        <dbReference type="EMBL" id="PLX63674.1"/>
    </source>
</evidence>
<reference evidence="14 15" key="1">
    <citation type="submission" date="2017-11" db="EMBL/GenBank/DDBJ databases">
        <title>Genome-resolved metagenomics identifies genetic mobility, metabolic interactions, and unexpected diversity in perchlorate-reducing communities.</title>
        <authorList>
            <person name="Barnum T.P."/>
            <person name="Figueroa I.A."/>
            <person name="Carlstrom C.I."/>
            <person name="Lucas L.N."/>
            <person name="Engelbrektson A.L."/>
            <person name="Coates J.D."/>
        </authorList>
    </citation>
    <scope>NUCLEOTIDE SEQUENCE [LARGE SCALE GENOMIC DNA]</scope>
    <source>
        <strain evidence="14">BM301</strain>
    </source>
</reference>
<keyword evidence="7 10" id="KW-0786">Thiamine pyrophosphate</keyword>
<evidence type="ECO:0000259" key="11">
    <source>
        <dbReference type="Pfam" id="PF00205"/>
    </source>
</evidence>
<dbReference type="InterPro" id="IPR012110">
    <property type="entry name" value="PDC/IPDC-like"/>
</dbReference>
<dbReference type="Gene3D" id="3.40.50.970">
    <property type="match status" value="2"/>
</dbReference>
<evidence type="ECO:0000256" key="5">
    <source>
        <dbReference type="ARBA" id="ARBA00022793"/>
    </source>
</evidence>
<comment type="cofactor">
    <cofactor evidence="9">
        <name>Mg(2+)</name>
        <dbReference type="ChEBI" id="CHEBI:18420"/>
    </cofactor>
    <text evidence="9">Binds 1 Mg(2+) per subunit.</text>
</comment>
<evidence type="ECO:0000256" key="4">
    <source>
        <dbReference type="ARBA" id="ARBA00022723"/>
    </source>
</evidence>
<dbReference type="Proteomes" id="UP000235015">
    <property type="component" value="Unassembled WGS sequence"/>
</dbReference>
<dbReference type="GO" id="GO:0009851">
    <property type="term" value="P:auxin biosynthetic process"/>
    <property type="evidence" value="ECO:0007669"/>
    <property type="project" value="InterPro"/>
</dbReference>